<feature type="transmembrane region" description="Helical" evidence="1">
    <location>
        <begin position="93"/>
        <end position="114"/>
    </location>
</feature>
<sequence length="141" mass="14245">MNEQMNRKIEQARRLTGQPVCVVLNDGSYYIGTIKGMQNGQLLLAGKKGQGRMRTSKGSKGKAKVSGLFSMLGGGGLLGGAATGAGAGSAAGAAGAAGGGLLGSFGGLGGIMGFMKQAWPIVQMGMGMVKQIMPLMSMFKK</sequence>
<dbReference type="EMBL" id="JBHSNC010000027">
    <property type="protein sequence ID" value="MFC5529736.1"/>
    <property type="molecule type" value="Genomic_DNA"/>
</dbReference>
<keyword evidence="1" id="KW-1133">Transmembrane helix</keyword>
<dbReference type="Proteomes" id="UP001596108">
    <property type="component" value="Unassembled WGS sequence"/>
</dbReference>
<gene>
    <name evidence="2" type="ORF">ACFPQ4_09795</name>
</gene>
<accession>A0ABW0QYX9</accession>
<evidence type="ECO:0000256" key="1">
    <source>
        <dbReference type="SAM" id="Phobius"/>
    </source>
</evidence>
<keyword evidence="3" id="KW-1185">Reference proteome</keyword>
<keyword evidence="1" id="KW-0472">Membrane</keyword>
<protein>
    <submittedName>
        <fullName evidence="2">Uncharacterized protein</fullName>
    </submittedName>
</protein>
<keyword evidence="1" id="KW-0812">Transmembrane</keyword>
<comment type="caution">
    <text evidence="2">The sequence shown here is derived from an EMBL/GenBank/DDBJ whole genome shotgun (WGS) entry which is preliminary data.</text>
</comment>
<feature type="transmembrane region" description="Helical" evidence="1">
    <location>
        <begin position="65"/>
        <end position="87"/>
    </location>
</feature>
<organism evidence="2 3">
    <name type="scientific">Cohnella yongneupensis</name>
    <dbReference type="NCBI Taxonomy" id="425006"/>
    <lineage>
        <taxon>Bacteria</taxon>
        <taxon>Bacillati</taxon>
        <taxon>Bacillota</taxon>
        <taxon>Bacilli</taxon>
        <taxon>Bacillales</taxon>
        <taxon>Paenibacillaceae</taxon>
        <taxon>Cohnella</taxon>
    </lineage>
</organism>
<dbReference type="RefSeq" id="WP_378111637.1">
    <property type="nucleotide sequence ID" value="NZ_JBHSNC010000027.1"/>
</dbReference>
<evidence type="ECO:0000313" key="2">
    <source>
        <dbReference type="EMBL" id="MFC5529736.1"/>
    </source>
</evidence>
<proteinExistence type="predicted"/>
<reference evidence="3" key="1">
    <citation type="journal article" date="2019" name="Int. J. Syst. Evol. Microbiol.">
        <title>The Global Catalogue of Microorganisms (GCM) 10K type strain sequencing project: providing services to taxonomists for standard genome sequencing and annotation.</title>
        <authorList>
            <consortium name="The Broad Institute Genomics Platform"/>
            <consortium name="The Broad Institute Genome Sequencing Center for Infectious Disease"/>
            <person name="Wu L."/>
            <person name="Ma J."/>
        </authorList>
    </citation>
    <scope>NUCLEOTIDE SEQUENCE [LARGE SCALE GENOMIC DNA]</scope>
    <source>
        <strain evidence="3">CGMCC 1.18578</strain>
    </source>
</reference>
<evidence type="ECO:0000313" key="3">
    <source>
        <dbReference type="Proteomes" id="UP001596108"/>
    </source>
</evidence>
<name>A0ABW0QYX9_9BACL</name>